<evidence type="ECO:0000256" key="1">
    <source>
        <dbReference type="ARBA" id="ARBA00000971"/>
    </source>
</evidence>
<dbReference type="AlphaFoldDB" id="A0A1T5D4U2"/>
<protein>
    <recommendedName>
        <fullName evidence="4">Peptidyl-prolyl cis-trans isomerase</fullName>
        <ecNumber evidence="4">5.2.1.8</ecNumber>
    </recommendedName>
</protein>
<dbReference type="GO" id="GO:0003755">
    <property type="term" value="F:peptidyl-prolyl cis-trans isomerase activity"/>
    <property type="evidence" value="ECO:0007669"/>
    <property type="project" value="UniProtKB-UniRule"/>
</dbReference>
<dbReference type="SUPFAM" id="SSF54534">
    <property type="entry name" value="FKBP-like"/>
    <property type="match status" value="1"/>
</dbReference>
<dbReference type="OrthoDB" id="1093155at2"/>
<dbReference type="Pfam" id="PF00254">
    <property type="entry name" value="FKBP_C"/>
    <property type="match status" value="1"/>
</dbReference>
<keyword evidence="3 4" id="KW-0413">Isomerase</keyword>
<keyword evidence="2 3" id="KW-0697">Rotamase</keyword>
<organism evidence="6 7">
    <name type="scientific">Soonwooa buanensis</name>
    <dbReference type="NCBI Taxonomy" id="619805"/>
    <lineage>
        <taxon>Bacteria</taxon>
        <taxon>Pseudomonadati</taxon>
        <taxon>Bacteroidota</taxon>
        <taxon>Flavobacteriia</taxon>
        <taxon>Flavobacteriales</taxon>
        <taxon>Weeksellaceae</taxon>
        <taxon>Chryseobacterium group</taxon>
        <taxon>Soonwooa</taxon>
    </lineage>
</organism>
<dbReference type="Proteomes" id="UP000191112">
    <property type="component" value="Unassembled WGS sequence"/>
</dbReference>
<evidence type="ECO:0000313" key="6">
    <source>
        <dbReference type="EMBL" id="SKB66715.1"/>
    </source>
</evidence>
<dbReference type="STRING" id="619805.SAMN05660477_00627"/>
<dbReference type="RefSeq" id="WP_079665889.1">
    <property type="nucleotide sequence ID" value="NZ_FUYZ01000001.1"/>
</dbReference>
<accession>A0A1T5D4U2</accession>
<dbReference type="InterPro" id="IPR001179">
    <property type="entry name" value="PPIase_FKBP_dom"/>
</dbReference>
<dbReference type="InterPro" id="IPR046357">
    <property type="entry name" value="PPIase_dom_sf"/>
</dbReference>
<dbReference type="Gene3D" id="3.10.50.40">
    <property type="match status" value="1"/>
</dbReference>
<proteinExistence type="inferred from homology"/>
<feature type="domain" description="PPIase FKBP-type" evidence="5">
    <location>
        <begin position="86"/>
        <end position="169"/>
    </location>
</feature>
<evidence type="ECO:0000259" key="5">
    <source>
        <dbReference type="PROSITE" id="PS50059"/>
    </source>
</evidence>
<dbReference type="PROSITE" id="PS50059">
    <property type="entry name" value="FKBP_PPIASE"/>
    <property type="match status" value="1"/>
</dbReference>
<comment type="catalytic activity">
    <reaction evidence="1 3 4">
        <text>[protein]-peptidylproline (omega=180) = [protein]-peptidylproline (omega=0)</text>
        <dbReference type="Rhea" id="RHEA:16237"/>
        <dbReference type="Rhea" id="RHEA-COMP:10747"/>
        <dbReference type="Rhea" id="RHEA-COMP:10748"/>
        <dbReference type="ChEBI" id="CHEBI:83833"/>
        <dbReference type="ChEBI" id="CHEBI:83834"/>
        <dbReference type="EC" id="5.2.1.8"/>
    </reaction>
</comment>
<evidence type="ECO:0000256" key="3">
    <source>
        <dbReference type="PROSITE-ProRule" id="PRU00277"/>
    </source>
</evidence>
<reference evidence="6 7" key="1">
    <citation type="submission" date="2017-02" db="EMBL/GenBank/DDBJ databases">
        <authorList>
            <person name="Peterson S.W."/>
        </authorList>
    </citation>
    <scope>NUCLEOTIDE SEQUENCE [LARGE SCALE GENOMIC DNA]</scope>
    <source>
        <strain evidence="6 7">DSM 22323</strain>
    </source>
</reference>
<keyword evidence="7" id="KW-1185">Reference proteome</keyword>
<gene>
    <name evidence="6" type="ORF">SAMN05660477_00627</name>
</gene>
<evidence type="ECO:0000313" key="7">
    <source>
        <dbReference type="Proteomes" id="UP000191112"/>
    </source>
</evidence>
<comment type="similarity">
    <text evidence="4">Belongs to the FKBP-type PPIase family.</text>
</comment>
<sequence>MKKIILISIAMLGSCAKQSPIYDSTTTVVSHDEMEASKTRNKNLNNEERHQIQEWIKSQDKKYYPMGMNYWVDIENLTSEPKKNDGEKVSYTYDIYDFDMVKLYENAKQIKDQELGKFDDLRPVEDAVRHMKKGSEAILLIPSALAFGSYGDNDKISSDMPIIVKIKTL</sequence>
<name>A0A1T5D4U2_9FLAO</name>
<dbReference type="EMBL" id="FUYZ01000001">
    <property type="protein sequence ID" value="SKB66715.1"/>
    <property type="molecule type" value="Genomic_DNA"/>
</dbReference>
<dbReference type="PROSITE" id="PS51257">
    <property type="entry name" value="PROKAR_LIPOPROTEIN"/>
    <property type="match status" value="1"/>
</dbReference>
<evidence type="ECO:0000256" key="2">
    <source>
        <dbReference type="ARBA" id="ARBA00023110"/>
    </source>
</evidence>
<evidence type="ECO:0000256" key="4">
    <source>
        <dbReference type="RuleBase" id="RU003915"/>
    </source>
</evidence>
<dbReference type="EC" id="5.2.1.8" evidence="4"/>